<dbReference type="STRING" id="249408.BOO71_0000697"/>
<dbReference type="Proteomes" id="UP000186607">
    <property type="component" value="Unassembled WGS sequence"/>
</dbReference>
<dbReference type="EMBL" id="MSTI01000007">
    <property type="protein sequence ID" value="OLV20223.1"/>
    <property type="molecule type" value="Genomic_DNA"/>
</dbReference>
<gene>
    <name evidence="1" type="ORF">BOO71_0000697</name>
</gene>
<accession>A0A1U7P4X7</accession>
<dbReference type="OrthoDB" id="71548at2"/>
<reference evidence="1 2" key="1">
    <citation type="submission" date="2017-01" db="EMBL/GenBank/DDBJ databases">
        <title>Genome Analysis of Deinococcus marmoris KOPRI26562.</title>
        <authorList>
            <person name="Kim J.H."/>
            <person name="Oh H.-M."/>
        </authorList>
    </citation>
    <scope>NUCLEOTIDE SEQUENCE [LARGE SCALE GENOMIC DNA]</scope>
    <source>
        <strain evidence="1 2">KOPRI26562</strain>
    </source>
</reference>
<sequence length="91" mass="10123">MSHKLIVLGERGRTPHLLLLGCTVHADRIEARAYIAHAPLRRARTLDGMQKGEGGWTVPRGGLRARVPRLAEEGIFLHTPITVMLVRRGKL</sequence>
<dbReference type="AlphaFoldDB" id="A0A1U7P4X7"/>
<evidence type="ECO:0000313" key="2">
    <source>
        <dbReference type="Proteomes" id="UP000186607"/>
    </source>
</evidence>
<name>A0A1U7P4X7_9DEIO</name>
<evidence type="ECO:0000313" key="1">
    <source>
        <dbReference type="EMBL" id="OLV20223.1"/>
    </source>
</evidence>
<proteinExistence type="predicted"/>
<comment type="caution">
    <text evidence="1">The sequence shown here is derived from an EMBL/GenBank/DDBJ whole genome shotgun (WGS) entry which is preliminary data.</text>
</comment>
<organism evidence="1 2">
    <name type="scientific">Deinococcus marmoris</name>
    <dbReference type="NCBI Taxonomy" id="249408"/>
    <lineage>
        <taxon>Bacteria</taxon>
        <taxon>Thermotogati</taxon>
        <taxon>Deinococcota</taxon>
        <taxon>Deinococci</taxon>
        <taxon>Deinococcales</taxon>
        <taxon>Deinococcaceae</taxon>
        <taxon>Deinococcus</taxon>
    </lineage>
</organism>
<dbReference type="RefSeq" id="WP_139322666.1">
    <property type="nucleotide sequence ID" value="NZ_MSTI01000007.1"/>
</dbReference>
<keyword evidence="2" id="KW-1185">Reference proteome</keyword>
<protein>
    <submittedName>
        <fullName evidence="1">Uncharacterized protein</fullName>
    </submittedName>
</protein>